<dbReference type="PATRIC" id="fig|1444770.3.peg.666"/>
<dbReference type="AlphaFoldDB" id="Z9JLS7"/>
<proteinExistence type="predicted"/>
<evidence type="ECO:0000256" key="1">
    <source>
        <dbReference type="SAM" id="SignalP"/>
    </source>
</evidence>
<protein>
    <submittedName>
        <fullName evidence="2">Uncharacterized protein</fullName>
    </submittedName>
</protein>
<dbReference type="KEGG" id="xtw:AB672_08745"/>
<accession>Z9JLS7</accession>
<dbReference type="Proteomes" id="UP000020406">
    <property type="component" value="Unassembled WGS sequence"/>
</dbReference>
<evidence type="ECO:0000313" key="2">
    <source>
        <dbReference type="EMBL" id="EWS79104.1"/>
    </source>
</evidence>
<keyword evidence="1" id="KW-0732">Signal</keyword>
<sequence>MVTLGCWQYAASGLALAALLSAPYVDVARKKLSKTQASSIAVACSNFYSFVNAACLKNHPVPHIGAITVLGELSDRV</sequence>
<reference evidence="2 3" key="1">
    <citation type="journal article" date="2014" name="Genome Announc.">
        <title>Draft Genome Sequence of Xylella fastidiosa Pear Leaf Scorch Strain in Taiwan.</title>
        <authorList>
            <person name="Su C.C."/>
            <person name="Deng W.L."/>
            <person name="Jan F.J."/>
            <person name="Chang C.J."/>
            <person name="Huang H."/>
            <person name="Chen J."/>
        </authorList>
    </citation>
    <scope>NUCLEOTIDE SEQUENCE [LARGE SCALE GENOMIC DNA]</scope>
    <source>
        <strain evidence="2 3">PLS229</strain>
    </source>
</reference>
<dbReference type="EMBL" id="JDSQ01000003">
    <property type="protein sequence ID" value="EWS79104.1"/>
    <property type="molecule type" value="Genomic_DNA"/>
</dbReference>
<name>Z9JLS7_9GAMM</name>
<gene>
    <name evidence="2" type="ORF">AF72_02755</name>
</gene>
<evidence type="ECO:0000313" key="3">
    <source>
        <dbReference type="Proteomes" id="UP000020406"/>
    </source>
</evidence>
<organism evidence="2 3">
    <name type="scientific">Xylella taiwanensis</name>
    <dbReference type="NCBI Taxonomy" id="1444770"/>
    <lineage>
        <taxon>Bacteria</taxon>
        <taxon>Pseudomonadati</taxon>
        <taxon>Pseudomonadota</taxon>
        <taxon>Gammaproteobacteria</taxon>
        <taxon>Lysobacterales</taxon>
        <taxon>Lysobacteraceae</taxon>
        <taxon>Xylella</taxon>
    </lineage>
</organism>
<feature type="signal peptide" evidence="1">
    <location>
        <begin position="1"/>
        <end position="17"/>
    </location>
</feature>
<comment type="caution">
    <text evidence="2">The sequence shown here is derived from an EMBL/GenBank/DDBJ whole genome shotgun (WGS) entry which is preliminary data.</text>
</comment>
<feature type="chain" id="PRO_5004990883" evidence="1">
    <location>
        <begin position="18"/>
        <end position="77"/>
    </location>
</feature>